<dbReference type="EMBL" id="JAAFGW010000009">
    <property type="protein sequence ID" value="NDP47015.1"/>
    <property type="molecule type" value="Genomic_DNA"/>
</dbReference>
<dbReference type="AlphaFoldDB" id="A0A7C9K7U5"/>
<accession>A0A7C9K7U5</accession>
<reference evidence="1 2" key="1">
    <citation type="submission" date="2019-09" db="EMBL/GenBank/DDBJ databases">
        <title>H2 Metabolism Revealed by Metagenomic Analysis in Subglacial Sediment of East Antarctica.</title>
        <authorList>
            <person name="Yang Z."/>
            <person name="Zhang Y."/>
            <person name="Lv Y."/>
            <person name="Yan W."/>
            <person name="Xiao X."/>
            <person name="Sun B."/>
            <person name="Ma H."/>
        </authorList>
    </citation>
    <scope>NUCLEOTIDE SEQUENCE [LARGE SCALE GENOMIC DNA]</scope>
    <source>
        <strain evidence="1">Bin2_2</strain>
    </source>
</reference>
<dbReference type="Proteomes" id="UP000483432">
    <property type="component" value="Unassembled WGS sequence"/>
</dbReference>
<sequence length="145" mass="15819">MNPIHNDFAQHSDWLPSDAETQLEISRAALRQRLERKEADRASAPLGNMGGMVRIATPVARQWVRRHPYASLSAAALTGAALARWKPWRGLGGSLLAGLLARQALTLSLSSGGRVFDWLLDALSSKPDTSARSDVKVAARDLRRP</sequence>
<protein>
    <submittedName>
        <fullName evidence="1">Uncharacterized protein</fullName>
    </submittedName>
</protein>
<evidence type="ECO:0000313" key="2">
    <source>
        <dbReference type="Proteomes" id="UP000483432"/>
    </source>
</evidence>
<comment type="caution">
    <text evidence="1">The sequence shown here is derived from an EMBL/GenBank/DDBJ whole genome shotgun (WGS) entry which is preliminary data.</text>
</comment>
<gene>
    <name evidence="1" type="ORF">GZ085_01235</name>
</gene>
<organism evidence="1 2">
    <name type="scientific">Sulfuriferula multivorans</name>
    <dbReference type="NCBI Taxonomy" id="1559896"/>
    <lineage>
        <taxon>Bacteria</taxon>
        <taxon>Pseudomonadati</taxon>
        <taxon>Pseudomonadota</taxon>
        <taxon>Betaproteobacteria</taxon>
        <taxon>Nitrosomonadales</taxon>
        <taxon>Sulfuricellaceae</taxon>
        <taxon>Sulfuriferula</taxon>
    </lineage>
</organism>
<proteinExistence type="predicted"/>
<evidence type="ECO:0000313" key="1">
    <source>
        <dbReference type="EMBL" id="NDP47015.1"/>
    </source>
</evidence>
<name>A0A7C9K7U5_9PROT</name>